<dbReference type="Pfam" id="PF03358">
    <property type="entry name" value="FMN_red"/>
    <property type="match status" value="1"/>
</dbReference>
<dbReference type="SUPFAM" id="SSF52218">
    <property type="entry name" value="Flavoproteins"/>
    <property type="match status" value="1"/>
</dbReference>
<dbReference type="InterPro" id="IPR050712">
    <property type="entry name" value="NAD(P)H-dep_reductase"/>
</dbReference>
<protein>
    <recommendedName>
        <fullName evidence="1">NADPH-dependent FMN reductase-like domain-containing protein</fullName>
    </recommendedName>
</protein>
<proteinExistence type="predicted"/>
<sequence>MTTIVLVSGSLRRNSVNAALLTTVRAILERRPGDIGTHLLTPAGLPLFDEDVEAQGVPAPVAAAQELVRHADAVVISSPSYNGSMPGGLKNALDWLSRPWGASALTGKPVATATASPGKGGGAEVQPELHRVLERAGALVVDHGRVALGNAAARLGPRGLYTEPAVTAALDGLVDATLAATGHLTRGAA</sequence>
<comment type="caution">
    <text evidence="2">The sequence shown here is derived from an EMBL/GenBank/DDBJ whole genome shotgun (WGS) entry which is preliminary data.</text>
</comment>
<gene>
    <name evidence="2" type="ORF">BIV23_39005</name>
</gene>
<dbReference type="AlphaFoldDB" id="A0A1S2PG25"/>
<dbReference type="GO" id="GO:0016491">
    <property type="term" value="F:oxidoreductase activity"/>
    <property type="evidence" value="ECO:0007669"/>
    <property type="project" value="InterPro"/>
</dbReference>
<evidence type="ECO:0000259" key="1">
    <source>
        <dbReference type="Pfam" id="PF03358"/>
    </source>
</evidence>
<dbReference type="Proteomes" id="UP000179642">
    <property type="component" value="Unassembled WGS sequence"/>
</dbReference>
<dbReference type="GO" id="GO:0010181">
    <property type="term" value="F:FMN binding"/>
    <property type="evidence" value="ECO:0007669"/>
    <property type="project" value="TreeGrafter"/>
</dbReference>
<dbReference type="EMBL" id="MLYO01000081">
    <property type="protein sequence ID" value="OIJ92335.1"/>
    <property type="molecule type" value="Genomic_DNA"/>
</dbReference>
<name>A0A1S2PG25_9ACTN</name>
<evidence type="ECO:0000313" key="2">
    <source>
        <dbReference type="EMBL" id="OIJ92335.1"/>
    </source>
</evidence>
<dbReference type="InterPro" id="IPR005025">
    <property type="entry name" value="FMN_Rdtase-like_dom"/>
</dbReference>
<organism evidence="2 3">
    <name type="scientific">Streptomyces monashensis</name>
    <dbReference type="NCBI Taxonomy" id="1678012"/>
    <lineage>
        <taxon>Bacteria</taxon>
        <taxon>Bacillati</taxon>
        <taxon>Actinomycetota</taxon>
        <taxon>Actinomycetes</taxon>
        <taxon>Kitasatosporales</taxon>
        <taxon>Streptomycetaceae</taxon>
        <taxon>Streptomyces</taxon>
    </lineage>
</organism>
<dbReference type="GO" id="GO:0005829">
    <property type="term" value="C:cytosol"/>
    <property type="evidence" value="ECO:0007669"/>
    <property type="project" value="TreeGrafter"/>
</dbReference>
<dbReference type="RefSeq" id="WP_071385729.1">
    <property type="nucleotide sequence ID" value="NZ_MLYO01000081.1"/>
</dbReference>
<accession>A0A1S2PG25</accession>
<dbReference type="InterPro" id="IPR029039">
    <property type="entry name" value="Flavoprotein-like_sf"/>
</dbReference>
<evidence type="ECO:0000313" key="3">
    <source>
        <dbReference type="Proteomes" id="UP000179642"/>
    </source>
</evidence>
<feature type="domain" description="NADPH-dependent FMN reductase-like" evidence="1">
    <location>
        <begin position="3"/>
        <end position="152"/>
    </location>
</feature>
<dbReference type="PANTHER" id="PTHR30543">
    <property type="entry name" value="CHROMATE REDUCTASE"/>
    <property type="match status" value="1"/>
</dbReference>
<dbReference type="Gene3D" id="3.40.50.360">
    <property type="match status" value="1"/>
</dbReference>
<dbReference type="PANTHER" id="PTHR30543:SF21">
    <property type="entry name" value="NAD(P)H-DEPENDENT FMN REDUCTASE LOT6"/>
    <property type="match status" value="1"/>
</dbReference>
<reference evidence="2 3" key="1">
    <citation type="submission" date="2016-10" db="EMBL/GenBank/DDBJ databases">
        <title>Genome sequence of Streptomyces sp. MUSC 1.</title>
        <authorList>
            <person name="Lee L.-H."/>
            <person name="Ser H.-L."/>
            <person name="Law J.W.-F."/>
        </authorList>
    </citation>
    <scope>NUCLEOTIDE SEQUENCE [LARGE SCALE GENOMIC DNA]</scope>
    <source>
        <strain evidence="2 3">MUSC 1</strain>
    </source>
</reference>
<keyword evidence="3" id="KW-1185">Reference proteome</keyword>